<dbReference type="Proteomes" id="UP000463077">
    <property type="component" value="Unassembled WGS sequence"/>
</dbReference>
<gene>
    <name evidence="2" type="ORF">GAY54_08185</name>
</gene>
<evidence type="ECO:0000256" key="1">
    <source>
        <dbReference type="SAM" id="Phobius"/>
    </source>
</evidence>
<sequence>MKNIRNEIVGEQLHRMRKNIVPSLAWGIIVVLLCLVSGSYIIKSKTGSDSFIESFHILSTSLLPMLTIGFIGFIVFTICLLLEDSL</sequence>
<reference evidence="2 3" key="1">
    <citation type="journal article" date="2019" name="Int. J. Infect. Dis.">
        <title>Characterization of a community-acquired methicillin-resistant sequence type 338 Staphylococcus aureus strain containing a staphylococcal cassette chromosome mec type VT.</title>
        <authorList>
            <person name="Chen Y."/>
            <person name="Hong J."/>
            <person name="Chen Y."/>
            <person name="Wang H."/>
            <person name="Yu Y."/>
            <person name="Qu T."/>
        </authorList>
    </citation>
    <scope>NUCLEOTIDE SEQUENCE [LARGE SCALE GENOMIC DNA]</scope>
    <source>
        <strain evidence="2 3">LJ05</strain>
    </source>
</reference>
<keyword evidence="1" id="KW-1133">Transmembrane helix</keyword>
<dbReference type="EMBL" id="WFHO01000014">
    <property type="protein sequence ID" value="MUG52531.1"/>
    <property type="molecule type" value="Genomic_DNA"/>
</dbReference>
<proteinExistence type="predicted"/>
<keyword evidence="1" id="KW-0472">Membrane</keyword>
<dbReference type="RefSeq" id="WP_155560042.1">
    <property type="nucleotide sequence ID" value="NZ_JABMKL010000023.1"/>
</dbReference>
<evidence type="ECO:0008006" key="4">
    <source>
        <dbReference type="Google" id="ProtNLM"/>
    </source>
</evidence>
<evidence type="ECO:0000313" key="2">
    <source>
        <dbReference type="EMBL" id="MUG52531.1"/>
    </source>
</evidence>
<comment type="caution">
    <text evidence="2">The sequence shown here is derived from an EMBL/GenBank/DDBJ whole genome shotgun (WGS) entry which is preliminary data.</text>
</comment>
<dbReference type="AlphaFoldDB" id="A0AB73JHM4"/>
<feature type="transmembrane region" description="Helical" evidence="1">
    <location>
        <begin position="20"/>
        <end position="42"/>
    </location>
</feature>
<feature type="transmembrane region" description="Helical" evidence="1">
    <location>
        <begin position="62"/>
        <end position="82"/>
    </location>
</feature>
<accession>A0AB73JHM4</accession>
<evidence type="ECO:0000313" key="3">
    <source>
        <dbReference type="Proteomes" id="UP000463077"/>
    </source>
</evidence>
<organism evidence="2 3">
    <name type="scientific">Staphylococcus aureus</name>
    <dbReference type="NCBI Taxonomy" id="1280"/>
    <lineage>
        <taxon>Bacteria</taxon>
        <taxon>Bacillati</taxon>
        <taxon>Bacillota</taxon>
        <taxon>Bacilli</taxon>
        <taxon>Bacillales</taxon>
        <taxon>Staphylococcaceae</taxon>
        <taxon>Staphylococcus</taxon>
    </lineage>
</organism>
<protein>
    <recommendedName>
        <fullName evidence="4">ABC transporter permease</fullName>
    </recommendedName>
</protein>
<name>A0AB73JHM4_STAAU</name>
<keyword evidence="1" id="KW-0812">Transmembrane</keyword>